<gene>
    <name evidence="1" type="ORF">S03H2_60066</name>
</gene>
<name>X1IZL9_9ZZZZ</name>
<organism evidence="1">
    <name type="scientific">marine sediment metagenome</name>
    <dbReference type="NCBI Taxonomy" id="412755"/>
    <lineage>
        <taxon>unclassified sequences</taxon>
        <taxon>metagenomes</taxon>
        <taxon>ecological metagenomes</taxon>
    </lineage>
</organism>
<dbReference type="PROSITE" id="PS52034">
    <property type="entry name" value="PEPTIDASE_M32"/>
    <property type="match status" value="1"/>
</dbReference>
<reference evidence="1" key="1">
    <citation type="journal article" date="2014" name="Front. Microbiol.">
        <title>High frequency of phylogenetically diverse reductive dehalogenase-homologous genes in deep subseafloor sedimentary metagenomes.</title>
        <authorList>
            <person name="Kawai M."/>
            <person name="Futagami T."/>
            <person name="Toyoda A."/>
            <person name="Takaki Y."/>
            <person name="Nishi S."/>
            <person name="Hori S."/>
            <person name="Arai W."/>
            <person name="Tsubouchi T."/>
            <person name="Morono Y."/>
            <person name="Uchiyama I."/>
            <person name="Ito T."/>
            <person name="Fujiyama A."/>
            <person name="Inagaki F."/>
            <person name="Takami H."/>
        </authorList>
    </citation>
    <scope>NUCLEOTIDE SEQUENCE</scope>
    <source>
        <strain evidence="1">Expedition CK06-06</strain>
    </source>
</reference>
<accession>X1IZL9</accession>
<dbReference type="InterPro" id="IPR001333">
    <property type="entry name" value="Peptidase_M32_Taq"/>
</dbReference>
<sequence length="189" mass="22415">MDNSSDKPDQSILKKYYDPEKQWQMSIEIIKKLNFDFNIGRQDKSTHPFTASLSSIDTRITTRIWENFLPACIFGTIHECGHALYEMGFKQEIQDSLLAEGTSLGIHESQSRLWENIVGRSKEFWTYWYPKFQKTFPENLKGYSMDEFYRSMNVVQPSFIRVEADEVTYGLHIILRFELEKMIIEEIFR</sequence>
<dbReference type="GO" id="GO:0006508">
    <property type="term" value="P:proteolysis"/>
    <property type="evidence" value="ECO:0007669"/>
    <property type="project" value="InterPro"/>
</dbReference>
<dbReference type="EMBL" id="BARU01038679">
    <property type="protein sequence ID" value="GAH87167.1"/>
    <property type="molecule type" value="Genomic_DNA"/>
</dbReference>
<proteinExistence type="predicted"/>
<comment type="caution">
    <text evidence="1">The sequence shown here is derived from an EMBL/GenBank/DDBJ whole genome shotgun (WGS) entry which is preliminary data.</text>
</comment>
<protein>
    <recommendedName>
        <fullName evidence="2">Carboxypeptidase M32</fullName>
    </recommendedName>
</protein>
<evidence type="ECO:0000313" key="1">
    <source>
        <dbReference type="EMBL" id="GAH87167.1"/>
    </source>
</evidence>
<dbReference type="Pfam" id="PF02074">
    <property type="entry name" value="Peptidase_M32"/>
    <property type="match status" value="1"/>
</dbReference>
<dbReference type="AlphaFoldDB" id="X1IZL9"/>
<dbReference type="SUPFAM" id="SSF55486">
    <property type="entry name" value="Metalloproteases ('zincins'), catalytic domain"/>
    <property type="match status" value="1"/>
</dbReference>
<dbReference type="Gene3D" id="1.10.1370.30">
    <property type="match status" value="1"/>
</dbReference>
<dbReference type="PANTHER" id="PTHR34217">
    <property type="entry name" value="METAL-DEPENDENT CARBOXYPEPTIDASE"/>
    <property type="match status" value="1"/>
</dbReference>
<dbReference type="GO" id="GO:0004181">
    <property type="term" value="F:metallocarboxypeptidase activity"/>
    <property type="evidence" value="ECO:0007669"/>
    <property type="project" value="InterPro"/>
</dbReference>
<dbReference type="PANTHER" id="PTHR34217:SF1">
    <property type="entry name" value="CARBOXYPEPTIDASE 1"/>
    <property type="match status" value="1"/>
</dbReference>
<dbReference type="PRINTS" id="PR00998">
    <property type="entry name" value="CRBOXYPTASET"/>
</dbReference>
<evidence type="ECO:0008006" key="2">
    <source>
        <dbReference type="Google" id="ProtNLM"/>
    </source>
</evidence>
<feature type="non-terminal residue" evidence="1">
    <location>
        <position position="189"/>
    </location>
</feature>